<dbReference type="AlphaFoldDB" id="A0A0P7BVY8"/>
<evidence type="ECO:0000259" key="1">
    <source>
        <dbReference type="PROSITE" id="PS51462"/>
    </source>
</evidence>
<dbReference type="Pfam" id="PF00293">
    <property type="entry name" value="NUDIX"/>
    <property type="match status" value="1"/>
</dbReference>
<reference evidence="2 3" key="1">
    <citation type="submission" date="2015-09" db="EMBL/GenBank/DDBJ databases">
        <title>Draft genome of a European isolate of the apple canker pathogen Neonectria ditissima.</title>
        <authorList>
            <person name="Gomez-Cortecero A."/>
            <person name="Harrison R.J."/>
            <person name="Armitage A.D."/>
        </authorList>
    </citation>
    <scope>NUCLEOTIDE SEQUENCE [LARGE SCALE GENOMIC DNA]</scope>
    <source>
        <strain evidence="2 3">R09/05</strain>
    </source>
</reference>
<dbReference type="PROSITE" id="PS51462">
    <property type="entry name" value="NUDIX"/>
    <property type="match status" value="1"/>
</dbReference>
<dbReference type="CDD" id="cd03676">
    <property type="entry name" value="NUDIX_Tnr3_like"/>
    <property type="match status" value="1"/>
</dbReference>
<dbReference type="FunFam" id="3.90.79.10:FF:000019">
    <property type="entry name" value="Thiamin pyrophosphokinase, putative"/>
    <property type="match status" value="1"/>
</dbReference>
<evidence type="ECO:0000313" key="2">
    <source>
        <dbReference type="EMBL" id="KPM45689.1"/>
    </source>
</evidence>
<name>A0A0P7BVY8_9HYPO</name>
<organism evidence="2 3">
    <name type="scientific">Neonectria ditissima</name>
    <dbReference type="NCBI Taxonomy" id="78410"/>
    <lineage>
        <taxon>Eukaryota</taxon>
        <taxon>Fungi</taxon>
        <taxon>Dikarya</taxon>
        <taxon>Ascomycota</taxon>
        <taxon>Pezizomycotina</taxon>
        <taxon>Sordariomycetes</taxon>
        <taxon>Hypocreomycetidae</taxon>
        <taxon>Hypocreales</taxon>
        <taxon>Nectriaceae</taxon>
        <taxon>Neonectria</taxon>
    </lineage>
</organism>
<dbReference type="InterPro" id="IPR000086">
    <property type="entry name" value="NUDIX_hydrolase_dom"/>
</dbReference>
<dbReference type="Proteomes" id="UP000050424">
    <property type="component" value="Unassembled WGS sequence"/>
</dbReference>
<dbReference type="InterPro" id="IPR015797">
    <property type="entry name" value="NUDIX_hydrolase-like_dom_sf"/>
</dbReference>
<dbReference type="GO" id="GO:0044715">
    <property type="term" value="F:8-oxo-dGDP phosphatase activity"/>
    <property type="evidence" value="ECO:0007669"/>
    <property type="project" value="UniProtKB-ARBA"/>
</dbReference>
<keyword evidence="3" id="KW-1185">Reference proteome</keyword>
<dbReference type="EMBL" id="LKCW01000005">
    <property type="protein sequence ID" value="KPM45689.1"/>
    <property type="molecule type" value="Genomic_DNA"/>
</dbReference>
<evidence type="ECO:0000313" key="3">
    <source>
        <dbReference type="Proteomes" id="UP000050424"/>
    </source>
</evidence>
<dbReference type="Gene3D" id="3.90.79.10">
    <property type="entry name" value="Nucleoside Triphosphate Pyrophosphohydrolase"/>
    <property type="match status" value="1"/>
</dbReference>
<dbReference type="PANTHER" id="PTHR13622:SF8">
    <property type="entry name" value="THIAMIN PYROPHOSPHOKINASE 1"/>
    <property type="match status" value="1"/>
</dbReference>
<gene>
    <name evidence="2" type="ORF">AK830_g783</name>
</gene>
<dbReference type="OrthoDB" id="10261522at2759"/>
<dbReference type="PANTHER" id="PTHR13622">
    <property type="entry name" value="THIAMIN PYROPHOSPHOKINASE"/>
    <property type="match status" value="1"/>
</dbReference>
<protein>
    <recommendedName>
        <fullName evidence="1">Nudix hydrolase domain-containing protein</fullName>
    </recommendedName>
</protein>
<sequence>MAAPSSPRKLLDLIALVDNVPLNFETDCWPYYRLHIAPDARTYGYVHPDTVVAMPWSKAFTVDDERRTVTLSVPPTGVSLTAHANEAFQQAVDAAIVDDVFSVLHQEHSEYFLVLGTREFVQVERYAAPLFGIATRGAHLTGYVRGADGSLGIWVARRSRSLFTFPGKLDSTVAGGIKASDTPLDCILAEATEEACLPETLVRAGVQAVGVVTLANRKEHSGLVHSDVLYVYDLEMADDVIPTPGDGEVEEFVLMDCDEVRRRMLAGEFKPNVCPVIIDFLVRHGEVTAENEEDYVAICQRLRRRIPVPTTWEE</sequence>
<dbReference type="STRING" id="78410.A0A0P7BVY8"/>
<dbReference type="SUPFAM" id="SSF55811">
    <property type="entry name" value="Nudix"/>
    <property type="match status" value="1"/>
</dbReference>
<proteinExistence type="predicted"/>
<accession>A0A0P7BVY8</accession>
<comment type="caution">
    <text evidence="2">The sequence shown here is derived from an EMBL/GenBank/DDBJ whole genome shotgun (WGS) entry which is preliminary data.</text>
</comment>
<feature type="domain" description="Nudix hydrolase" evidence="1">
    <location>
        <begin position="133"/>
        <end position="279"/>
    </location>
</feature>